<dbReference type="InterPro" id="IPR050065">
    <property type="entry name" value="GlmU-like"/>
</dbReference>
<name>A0A0F9X4F5_9ZZZZ</name>
<dbReference type="GO" id="GO:0016779">
    <property type="term" value="F:nucleotidyltransferase activity"/>
    <property type="evidence" value="ECO:0007669"/>
    <property type="project" value="UniProtKB-KW"/>
</dbReference>
<dbReference type="SUPFAM" id="SSF53448">
    <property type="entry name" value="Nucleotide-diphospho-sugar transferases"/>
    <property type="match status" value="1"/>
</dbReference>
<sequence length="269" mass="29155">MNKAVILARGLGTRMQEADDSVALSDKEAAAAAKGIKAMIPIDGERPFIDYVLSQLADAGYTRVCLVIGPEHDAVREYYDTLAPTRVTVEFAVQHEPLGTADAVASAEAFAAGGHILVINSDNYYPLEAFQTLRTLETSGLAAFERSTLIESSNIPPERINKFAVIEIADGAMTRIIEKPTDEQIGALPEPICVSMNCWRFGPKIFDACRAIEPSPRGELEITDAVQHAISQLGERFAAPTFRAPVLDLSSRTDIGSVQQALQNVQVRL</sequence>
<organism evidence="4">
    <name type="scientific">marine sediment metagenome</name>
    <dbReference type="NCBI Taxonomy" id="412755"/>
    <lineage>
        <taxon>unclassified sequences</taxon>
        <taxon>metagenomes</taxon>
        <taxon>ecological metagenomes</taxon>
    </lineage>
</organism>
<accession>A0A0F9X4F5</accession>
<evidence type="ECO:0000259" key="3">
    <source>
        <dbReference type="Pfam" id="PF00483"/>
    </source>
</evidence>
<comment type="caution">
    <text evidence="4">The sequence shown here is derived from an EMBL/GenBank/DDBJ whole genome shotgun (WGS) entry which is preliminary data.</text>
</comment>
<dbReference type="Gene3D" id="3.90.550.10">
    <property type="entry name" value="Spore Coat Polysaccharide Biosynthesis Protein SpsA, Chain A"/>
    <property type="match status" value="1"/>
</dbReference>
<dbReference type="PANTHER" id="PTHR43584:SF8">
    <property type="entry name" value="N-ACETYLMURAMATE ALPHA-1-PHOSPHATE URIDYLYLTRANSFERASE"/>
    <property type="match status" value="1"/>
</dbReference>
<keyword evidence="2" id="KW-0548">Nucleotidyltransferase</keyword>
<proteinExistence type="predicted"/>
<dbReference type="AlphaFoldDB" id="A0A0F9X4F5"/>
<dbReference type="PANTHER" id="PTHR43584">
    <property type="entry name" value="NUCLEOTIDYL TRANSFERASE"/>
    <property type="match status" value="1"/>
</dbReference>
<evidence type="ECO:0000256" key="2">
    <source>
        <dbReference type="ARBA" id="ARBA00022695"/>
    </source>
</evidence>
<reference evidence="4" key="1">
    <citation type="journal article" date="2015" name="Nature">
        <title>Complex archaea that bridge the gap between prokaryotes and eukaryotes.</title>
        <authorList>
            <person name="Spang A."/>
            <person name="Saw J.H."/>
            <person name="Jorgensen S.L."/>
            <person name="Zaremba-Niedzwiedzka K."/>
            <person name="Martijn J."/>
            <person name="Lind A.E."/>
            <person name="van Eijk R."/>
            <person name="Schleper C."/>
            <person name="Guy L."/>
            <person name="Ettema T.J."/>
        </authorList>
    </citation>
    <scope>NUCLEOTIDE SEQUENCE</scope>
</reference>
<evidence type="ECO:0000313" key="4">
    <source>
        <dbReference type="EMBL" id="KKN86398.1"/>
    </source>
</evidence>
<keyword evidence="1" id="KW-0808">Transferase</keyword>
<dbReference type="EMBL" id="LAZR01000148">
    <property type="protein sequence ID" value="KKN86398.1"/>
    <property type="molecule type" value="Genomic_DNA"/>
</dbReference>
<gene>
    <name evidence="4" type="ORF">LCGC14_0269520</name>
</gene>
<protein>
    <recommendedName>
        <fullName evidence="3">Nucleotidyl transferase domain-containing protein</fullName>
    </recommendedName>
</protein>
<dbReference type="Pfam" id="PF00483">
    <property type="entry name" value="NTP_transferase"/>
    <property type="match status" value="1"/>
</dbReference>
<evidence type="ECO:0000256" key="1">
    <source>
        <dbReference type="ARBA" id="ARBA00022679"/>
    </source>
</evidence>
<dbReference type="InterPro" id="IPR005835">
    <property type="entry name" value="NTP_transferase_dom"/>
</dbReference>
<feature type="domain" description="Nucleotidyl transferase" evidence="3">
    <location>
        <begin position="35"/>
        <end position="233"/>
    </location>
</feature>
<dbReference type="InterPro" id="IPR029044">
    <property type="entry name" value="Nucleotide-diphossugar_trans"/>
</dbReference>